<evidence type="ECO:0000259" key="1">
    <source>
        <dbReference type="Pfam" id="PF13712"/>
    </source>
</evidence>
<protein>
    <submittedName>
        <fullName evidence="2">Glycosyltransferase like family protein</fullName>
    </submittedName>
</protein>
<dbReference type="InterPro" id="IPR059123">
    <property type="entry name" value="StrF_dom"/>
</dbReference>
<proteinExistence type="predicted"/>
<dbReference type="Gene3D" id="3.90.550.10">
    <property type="entry name" value="Spore Coat Polysaccharide Biosynthesis Protein SpsA, Chain A"/>
    <property type="match status" value="1"/>
</dbReference>
<dbReference type="Pfam" id="PF13712">
    <property type="entry name" value="Glyco_tranf_2_5"/>
    <property type="match status" value="1"/>
</dbReference>
<keyword evidence="2" id="KW-0808">Transferase</keyword>
<accession>A0A1I3GLH2</accession>
<organism evidence="2 3">
    <name type="scientific">Halpernia frigidisoli</name>
    <dbReference type="NCBI Taxonomy" id="1125876"/>
    <lineage>
        <taxon>Bacteria</taxon>
        <taxon>Pseudomonadati</taxon>
        <taxon>Bacteroidota</taxon>
        <taxon>Flavobacteriia</taxon>
        <taxon>Flavobacteriales</taxon>
        <taxon>Weeksellaceae</taxon>
        <taxon>Chryseobacterium group</taxon>
        <taxon>Halpernia</taxon>
    </lineage>
</organism>
<name>A0A1I3GLH2_9FLAO</name>
<dbReference type="InterPro" id="IPR029044">
    <property type="entry name" value="Nucleotide-diphossugar_trans"/>
</dbReference>
<dbReference type="STRING" id="1125876.SAMN05443292_1909"/>
<dbReference type="AlphaFoldDB" id="A0A1I3GLH2"/>
<dbReference type="RefSeq" id="WP_090080002.1">
    <property type="nucleotide sequence ID" value="NZ_FOQT01000003.1"/>
</dbReference>
<reference evidence="2 3" key="1">
    <citation type="submission" date="2016-10" db="EMBL/GenBank/DDBJ databases">
        <authorList>
            <person name="de Groot N.N."/>
        </authorList>
    </citation>
    <scope>NUCLEOTIDE SEQUENCE [LARGE SCALE GENOMIC DNA]</scope>
    <source>
        <strain evidence="2 3">DSM 26000</strain>
    </source>
</reference>
<dbReference type="SUPFAM" id="SSF53448">
    <property type="entry name" value="Nucleotide-diphospho-sugar transferases"/>
    <property type="match status" value="1"/>
</dbReference>
<dbReference type="Proteomes" id="UP000198931">
    <property type="component" value="Unassembled WGS sequence"/>
</dbReference>
<gene>
    <name evidence="2" type="ORF">SAMN05443292_1909</name>
</gene>
<feature type="domain" description="Streptomycin biosynthesis protein StrF" evidence="1">
    <location>
        <begin position="19"/>
        <end position="187"/>
    </location>
</feature>
<dbReference type="EMBL" id="FOQT01000003">
    <property type="protein sequence ID" value="SFI24316.1"/>
    <property type="molecule type" value="Genomic_DNA"/>
</dbReference>
<evidence type="ECO:0000313" key="3">
    <source>
        <dbReference type="Proteomes" id="UP000198931"/>
    </source>
</evidence>
<keyword evidence="3" id="KW-1185">Reference proteome</keyword>
<dbReference type="GO" id="GO:0016740">
    <property type="term" value="F:transferase activity"/>
    <property type="evidence" value="ECO:0007669"/>
    <property type="project" value="UniProtKB-KW"/>
</dbReference>
<sequence length="281" mass="32425">MISIIISTYQPAFFQDLEQNIDKTCGVPYEIINIENPGLMSVCETYNKGAKLAKFENYLFLHEDVLFLENNWGEKLINILNLPNCGVVGVAGGDYYGYVPASWWSEGYKKMNIIQADKNSGKDHFNDHFNFKKDSVLEEVKALDGVFLACKKEVYDATRFDEKIEGFHGYDLIFSLKASAKFQNYVTGEVLLKHFSKGSLSKEWLQNILKVRSIIGFNKNQKIDQNVELQNFYKLLAMMKLYNFTKSKSLQIAIKYFNPSIFGLKNSLKVLNRLKYIYIEK</sequence>
<evidence type="ECO:0000313" key="2">
    <source>
        <dbReference type="EMBL" id="SFI24316.1"/>
    </source>
</evidence>
<dbReference type="OrthoDB" id="7851643at2"/>